<organism evidence="10 11">
    <name type="scientific">Cohnella thailandensis</name>
    <dbReference type="NCBI Taxonomy" id="557557"/>
    <lineage>
        <taxon>Bacteria</taxon>
        <taxon>Bacillati</taxon>
        <taxon>Bacillota</taxon>
        <taxon>Bacilli</taxon>
        <taxon>Bacillales</taxon>
        <taxon>Paenibacillaceae</taxon>
        <taxon>Cohnella</taxon>
    </lineage>
</organism>
<evidence type="ECO:0000256" key="8">
    <source>
        <dbReference type="RuleBase" id="RU003355"/>
    </source>
</evidence>
<dbReference type="RefSeq" id="WP_185121465.1">
    <property type="nucleotide sequence ID" value="NZ_JACJVQ010000017.1"/>
</dbReference>
<sequence>MRRYAIVGLLFTAGVALFVVPLIAPPKTAKSPAPSPASYRSEQKQVIRQQSTPWKITPNQEQSYKQERILRDMAATEKLCRLDCSRDMHKFVDEHNRIPDGKRSVHLKDVVRSHPHMVRVIWIRGGVPVQEGKAPEPLLKLASTGLTQAKKALKEGRSYESPSFRYDGETHFVMAHPDAKKGDGVIALVRTDVVQEVERHQRRNLRVVPFPAEGRYRVESVVPNTNKDKTVRTGEDNGNASHYAVDEIVVKFRKPLDDRELLKLRKELNLSVVRHRGQTYLFRSGSHSMDELKHYFAKWNPIFVEPHYLYLTNGNGFPRNDAGTGTGASTGTGTGAEVVPNDTLYSQYQWNLPVIETEKGWSVTRGKEDMVVAVVDTGVQLDHPDLKGRLVEGKNIIDPTKQPTDDVGHGTHVAGIIAAHVNNNEGIAGMTWFTKIMPVKVLDSSGAGTTYSVAEGIIWAADHGADVINMSLGNYASAEFLHDAIKYAHDKGVVLIAASGNDNTDQPGYPAAYPEVFAVAATNDDETKAEYSNYGDYIDVAAPGTSIASTYPGSRYAALSGTSMASPHVAAAASLVRAANPSLSNEQVMELLRGTAKDLGAAGRDVEFGYGQIDVNSAVAAASSQQGAAAGTAGTAGTEADGTLPETRGSLQLYPERIRRAVEELLRRYPSS</sequence>
<evidence type="ECO:0000256" key="6">
    <source>
        <dbReference type="ARBA" id="ARBA00022825"/>
    </source>
</evidence>
<feature type="active site" description="Charge relay system" evidence="7">
    <location>
        <position position="376"/>
    </location>
</feature>
<dbReference type="SUPFAM" id="SSF52743">
    <property type="entry name" value="Subtilisin-like"/>
    <property type="match status" value="1"/>
</dbReference>
<evidence type="ECO:0000313" key="11">
    <source>
        <dbReference type="Proteomes" id="UP000535838"/>
    </source>
</evidence>
<dbReference type="GO" id="GO:0006508">
    <property type="term" value="P:proteolysis"/>
    <property type="evidence" value="ECO:0007669"/>
    <property type="project" value="UniProtKB-KW"/>
</dbReference>
<dbReference type="Gene3D" id="3.40.50.200">
    <property type="entry name" value="Peptidase S8/S53 domain"/>
    <property type="match status" value="1"/>
</dbReference>
<accession>A0A841T2F7</accession>
<evidence type="ECO:0000256" key="1">
    <source>
        <dbReference type="ARBA" id="ARBA00004613"/>
    </source>
</evidence>
<dbReference type="InterPro" id="IPR036852">
    <property type="entry name" value="Peptidase_S8/S53_dom_sf"/>
</dbReference>
<dbReference type="GO" id="GO:0004252">
    <property type="term" value="F:serine-type endopeptidase activity"/>
    <property type="evidence" value="ECO:0007669"/>
    <property type="project" value="UniProtKB-UniRule"/>
</dbReference>
<proteinExistence type="inferred from homology"/>
<dbReference type="GO" id="GO:0005576">
    <property type="term" value="C:extracellular region"/>
    <property type="evidence" value="ECO:0007669"/>
    <property type="project" value="UniProtKB-SubCell"/>
</dbReference>
<evidence type="ECO:0000256" key="5">
    <source>
        <dbReference type="ARBA" id="ARBA00022801"/>
    </source>
</evidence>
<feature type="active site" description="Charge relay system" evidence="7">
    <location>
        <position position="563"/>
    </location>
</feature>
<dbReference type="InterPro" id="IPR023827">
    <property type="entry name" value="Peptidase_S8_Asp-AS"/>
</dbReference>
<dbReference type="EMBL" id="JACJVQ010000017">
    <property type="protein sequence ID" value="MBB6636250.1"/>
    <property type="molecule type" value="Genomic_DNA"/>
</dbReference>
<comment type="subcellular location">
    <subcellularLocation>
        <location evidence="1">Secreted</location>
    </subcellularLocation>
</comment>
<dbReference type="InterPro" id="IPR000209">
    <property type="entry name" value="Peptidase_S8/S53_dom"/>
</dbReference>
<dbReference type="PROSITE" id="PS00136">
    <property type="entry name" value="SUBTILASE_ASP"/>
    <property type="match status" value="1"/>
</dbReference>
<dbReference type="Pfam" id="PF00082">
    <property type="entry name" value="Peptidase_S8"/>
    <property type="match status" value="1"/>
</dbReference>
<gene>
    <name evidence="10" type="ORF">H7B67_19175</name>
</gene>
<evidence type="ECO:0000313" key="10">
    <source>
        <dbReference type="EMBL" id="MBB6636250.1"/>
    </source>
</evidence>
<dbReference type="PANTHER" id="PTHR43399">
    <property type="entry name" value="SUBTILISIN-RELATED"/>
    <property type="match status" value="1"/>
</dbReference>
<comment type="similarity">
    <text evidence="2 7 8">Belongs to the peptidase S8 family.</text>
</comment>
<dbReference type="PANTHER" id="PTHR43399:SF4">
    <property type="entry name" value="CELL WALL-ASSOCIATED PROTEASE"/>
    <property type="match status" value="1"/>
</dbReference>
<feature type="active site" description="Charge relay system" evidence="7">
    <location>
        <position position="409"/>
    </location>
</feature>
<dbReference type="InterPro" id="IPR034084">
    <property type="entry name" value="Thermitase-like_dom"/>
</dbReference>
<dbReference type="InterPro" id="IPR015500">
    <property type="entry name" value="Peptidase_S8_subtilisin-rel"/>
</dbReference>
<dbReference type="PROSITE" id="PS51892">
    <property type="entry name" value="SUBTILASE"/>
    <property type="match status" value="1"/>
</dbReference>
<dbReference type="PROSITE" id="PS00138">
    <property type="entry name" value="SUBTILASE_SER"/>
    <property type="match status" value="1"/>
</dbReference>
<keyword evidence="11" id="KW-1185">Reference proteome</keyword>
<dbReference type="InterPro" id="IPR022398">
    <property type="entry name" value="Peptidase_S8_His-AS"/>
</dbReference>
<evidence type="ECO:0000256" key="3">
    <source>
        <dbReference type="ARBA" id="ARBA00022525"/>
    </source>
</evidence>
<dbReference type="PRINTS" id="PR00723">
    <property type="entry name" value="SUBTILISIN"/>
</dbReference>
<keyword evidence="6 7" id="KW-0720">Serine protease</keyword>
<reference evidence="10 11" key="1">
    <citation type="submission" date="2020-08" db="EMBL/GenBank/DDBJ databases">
        <title>Cohnella phylogeny.</title>
        <authorList>
            <person name="Dunlap C."/>
        </authorList>
    </citation>
    <scope>NUCLEOTIDE SEQUENCE [LARGE SCALE GENOMIC DNA]</scope>
    <source>
        <strain evidence="10 11">DSM 25241</strain>
    </source>
</reference>
<dbReference type="AlphaFoldDB" id="A0A841T2F7"/>
<evidence type="ECO:0000259" key="9">
    <source>
        <dbReference type="Pfam" id="PF00082"/>
    </source>
</evidence>
<evidence type="ECO:0000256" key="4">
    <source>
        <dbReference type="ARBA" id="ARBA00022670"/>
    </source>
</evidence>
<comment type="caution">
    <text evidence="10">The sequence shown here is derived from an EMBL/GenBank/DDBJ whole genome shotgun (WGS) entry which is preliminary data.</text>
</comment>
<name>A0A841T2F7_9BACL</name>
<evidence type="ECO:0000256" key="7">
    <source>
        <dbReference type="PROSITE-ProRule" id="PRU01240"/>
    </source>
</evidence>
<protein>
    <submittedName>
        <fullName evidence="10">Peptidase S8</fullName>
    </submittedName>
</protein>
<keyword evidence="4 7" id="KW-0645">Protease</keyword>
<feature type="domain" description="Peptidase S8/S53" evidence="9">
    <location>
        <begin position="369"/>
        <end position="611"/>
    </location>
</feature>
<dbReference type="InterPro" id="IPR051048">
    <property type="entry name" value="Peptidase_S8/S53_subtilisin"/>
</dbReference>
<keyword evidence="5 7" id="KW-0378">Hydrolase</keyword>
<dbReference type="CDD" id="cd07484">
    <property type="entry name" value="Peptidases_S8_Thermitase_like"/>
    <property type="match status" value="1"/>
</dbReference>
<evidence type="ECO:0000256" key="2">
    <source>
        <dbReference type="ARBA" id="ARBA00011073"/>
    </source>
</evidence>
<keyword evidence="3" id="KW-0964">Secreted</keyword>
<dbReference type="PROSITE" id="PS00137">
    <property type="entry name" value="SUBTILASE_HIS"/>
    <property type="match status" value="1"/>
</dbReference>
<dbReference type="InterPro" id="IPR023828">
    <property type="entry name" value="Peptidase_S8_Ser-AS"/>
</dbReference>
<dbReference type="Proteomes" id="UP000535838">
    <property type="component" value="Unassembled WGS sequence"/>
</dbReference>